<evidence type="ECO:0000313" key="2">
    <source>
        <dbReference type="EMBL" id="SMF21571.1"/>
    </source>
</evidence>
<evidence type="ECO:0000313" key="3">
    <source>
        <dbReference type="Proteomes" id="UP000192907"/>
    </source>
</evidence>
<name>A0A1Y6BU70_9BACT</name>
<gene>
    <name evidence="2" type="ORF">SAMN06296036_107112</name>
</gene>
<dbReference type="Proteomes" id="UP000192907">
    <property type="component" value="Unassembled WGS sequence"/>
</dbReference>
<keyword evidence="1" id="KW-0472">Membrane</keyword>
<dbReference type="AlphaFoldDB" id="A0A1Y6BU70"/>
<dbReference type="EMBL" id="FWZT01000007">
    <property type="protein sequence ID" value="SMF21571.1"/>
    <property type="molecule type" value="Genomic_DNA"/>
</dbReference>
<keyword evidence="3" id="KW-1185">Reference proteome</keyword>
<keyword evidence="1" id="KW-1133">Transmembrane helix</keyword>
<sequence length="199" mass="22188">MQKKFFQNLRALAYGLPTLLYVFTTCLAVIVLLAAKHDYDARQVFEGRSADILVVPPESAPELSQESVDIALALFNIQIPAGTKHPTFDPNLQDRGLTTLRGWGSKLEVTVGPAAFESWGLLGSTLAHELEVHCRQSFTLIRALDLLGLDGTLMAEREAYLHELNNAGRFHLGQIERENIQATMDFYYPVQDEDTLSAR</sequence>
<accession>A0A1Y6BU70</accession>
<dbReference type="OrthoDB" id="5294884at2"/>
<reference evidence="3" key="1">
    <citation type="submission" date="2017-04" db="EMBL/GenBank/DDBJ databases">
        <authorList>
            <person name="Varghese N."/>
            <person name="Submissions S."/>
        </authorList>
    </citation>
    <scope>NUCLEOTIDE SEQUENCE [LARGE SCALE GENOMIC DNA]</scope>
    <source>
        <strain evidence="3">RKEM611</strain>
    </source>
</reference>
<organism evidence="2 3">
    <name type="scientific">Pseudobacteriovorax antillogorgiicola</name>
    <dbReference type="NCBI Taxonomy" id="1513793"/>
    <lineage>
        <taxon>Bacteria</taxon>
        <taxon>Pseudomonadati</taxon>
        <taxon>Bdellovibrionota</taxon>
        <taxon>Oligoflexia</taxon>
        <taxon>Oligoflexales</taxon>
        <taxon>Pseudobacteriovoracaceae</taxon>
        <taxon>Pseudobacteriovorax</taxon>
    </lineage>
</organism>
<protein>
    <submittedName>
        <fullName evidence="2">Uncharacterized protein</fullName>
    </submittedName>
</protein>
<evidence type="ECO:0000256" key="1">
    <source>
        <dbReference type="SAM" id="Phobius"/>
    </source>
</evidence>
<feature type="transmembrane region" description="Helical" evidence="1">
    <location>
        <begin position="12"/>
        <end position="35"/>
    </location>
</feature>
<proteinExistence type="predicted"/>
<dbReference type="RefSeq" id="WP_132318453.1">
    <property type="nucleotide sequence ID" value="NZ_FWZT01000007.1"/>
</dbReference>
<keyword evidence="1" id="KW-0812">Transmembrane</keyword>